<comment type="caution">
    <text evidence="2">The sequence shown here is derived from an EMBL/GenBank/DDBJ whole genome shotgun (WGS) entry which is preliminary data.</text>
</comment>
<keyword evidence="1" id="KW-0472">Membrane</keyword>
<gene>
    <name evidence="2" type="ORF">ICJ83_00335</name>
</gene>
<feature type="transmembrane region" description="Helical" evidence="1">
    <location>
        <begin position="72"/>
        <end position="93"/>
    </location>
</feature>
<dbReference type="Proteomes" id="UP000600588">
    <property type="component" value="Unassembled WGS sequence"/>
</dbReference>
<name>A0A8J6U7Y5_9FLAO</name>
<accession>A0A8J6U7Y5</accession>
<protein>
    <submittedName>
        <fullName evidence="2">Uncharacterized protein</fullName>
    </submittedName>
</protein>
<organism evidence="2 3">
    <name type="scientific">Aestuariibaculum sediminum</name>
    <dbReference type="NCBI Taxonomy" id="2770637"/>
    <lineage>
        <taxon>Bacteria</taxon>
        <taxon>Pseudomonadati</taxon>
        <taxon>Bacteroidota</taxon>
        <taxon>Flavobacteriia</taxon>
        <taxon>Flavobacteriales</taxon>
        <taxon>Flavobacteriaceae</taxon>
    </lineage>
</organism>
<evidence type="ECO:0000313" key="3">
    <source>
        <dbReference type="Proteomes" id="UP000600588"/>
    </source>
</evidence>
<keyword evidence="3" id="KW-1185">Reference proteome</keyword>
<dbReference type="RefSeq" id="WP_188228381.1">
    <property type="nucleotide sequence ID" value="NZ_JACVXB010000001.1"/>
</dbReference>
<evidence type="ECO:0000313" key="2">
    <source>
        <dbReference type="EMBL" id="MBD0830567.1"/>
    </source>
</evidence>
<reference evidence="2 3" key="1">
    <citation type="submission" date="2020-09" db="EMBL/GenBank/DDBJ databases">
        <title>TT11 complete genome.</title>
        <authorList>
            <person name="Wu Z."/>
        </authorList>
    </citation>
    <scope>NUCLEOTIDE SEQUENCE [LARGE SCALE GENOMIC DNA]</scope>
    <source>
        <strain evidence="2 3">TT11</strain>
    </source>
</reference>
<feature type="transmembrane region" description="Helical" evidence="1">
    <location>
        <begin position="7"/>
        <end position="29"/>
    </location>
</feature>
<proteinExistence type="predicted"/>
<dbReference type="EMBL" id="JACVXB010000001">
    <property type="protein sequence ID" value="MBD0830567.1"/>
    <property type="molecule type" value="Genomic_DNA"/>
</dbReference>
<sequence>MKHLTNISKLVALLSFVFGTLLLSTYLYFGRSEQLLFIGLKYVLLAIAINSILLFANLLATIPASSNRLEHLKTCGIILLNIPIACLYIYIVIQFKITPNF</sequence>
<dbReference type="AlphaFoldDB" id="A0A8J6U7Y5"/>
<keyword evidence="1" id="KW-0812">Transmembrane</keyword>
<evidence type="ECO:0000256" key="1">
    <source>
        <dbReference type="SAM" id="Phobius"/>
    </source>
</evidence>
<keyword evidence="1" id="KW-1133">Transmembrane helix</keyword>
<feature type="transmembrane region" description="Helical" evidence="1">
    <location>
        <begin position="35"/>
        <end position="60"/>
    </location>
</feature>